<evidence type="ECO:0000256" key="6">
    <source>
        <dbReference type="ARBA" id="ARBA00022729"/>
    </source>
</evidence>
<keyword evidence="12 14" id="KW-0449">Lipoprotein</keyword>
<keyword evidence="5" id="KW-0813">Transport</keyword>
<evidence type="ECO:0000256" key="13">
    <source>
        <dbReference type="SAM" id="SignalP"/>
    </source>
</evidence>
<evidence type="ECO:0000313" key="15">
    <source>
        <dbReference type="Proteomes" id="UP000318199"/>
    </source>
</evidence>
<keyword evidence="6 13" id="KW-0732">Signal</keyword>
<evidence type="ECO:0000256" key="2">
    <source>
        <dbReference type="ARBA" id="ARBA00009696"/>
    </source>
</evidence>
<feature type="chain" id="PRO_5021963246" description="Outer-membrane lipoprotein LolB" evidence="13">
    <location>
        <begin position="29"/>
        <end position="165"/>
    </location>
</feature>
<dbReference type="EMBL" id="VOBQ01000012">
    <property type="protein sequence ID" value="TWO70349.1"/>
    <property type="molecule type" value="Genomic_DNA"/>
</dbReference>
<dbReference type="AlphaFoldDB" id="A0A562ZP44"/>
<feature type="signal peptide" evidence="13">
    <location>
        <begin position="1"/>
        <end position="28"/>
    </location>
</feature>
<evidence type="ECO:0000256" key="5">
    <source>
        <dbReference type="ARBA" id="ARBA00022448"/>
    </source>
</evidence>
<comment type="subunit">
    <text evidence="3">Monomer.</text>
</comment>
<proteinExistence type="inferred from homology"/>
<dbReference type="SUPFAM" id="SSF89392">
    <property type="entry name" value="Prokaryotic lipoproteins and lipoprotein localization factors"/>
    <property type="match status" value="1"/>
</dbReference>
<dbReference type="OrthoDB" id="5296388at2"/>
<evidence type="ECO:0000256" key="11">
    <source>
        <dbReference type="ARBA" id="ARBA00023237"/>
    </source>
</evidence>
<gene>
    <name evidence="14" type="ORF">FN976_15295</name>
</gene>
<protein>
    <recommendedName>
        <fullName evidence="4">Outer-membrane lipoprotein LolB</fullName>
    </recommendedName>
</protein>
<dbReference type="InterPro" id="IPR004565">
    <property type="entry name" value="OM_lipoprot_LolB"/>
</dbReference>
<reference evidence="14 15" key="1">
    <citation type="submission" date="2019-07" db="EMBL/GenBank/DDBJ databases">
        <title>Caenimonas sedimenti sp. nov., isolated from activated sludge.</title>
        <authorList>
            <person name="Xu J."/>
        </authorList>
    </citation>
    <scope>NUCLEOTIDE SEQUENCE [LARGE SCALE GENOMIC DNA]</scope>
    <source>
        <strain evidence="14 15">HX-9-20</strain>
    </source>
</reference>
<keyword evidence="8" id="KW-0472">Membrane</keyword>
<dbReference type="InterPro" id="IPR029046">
    <property type="entry name" value="LolA/LolB/LppX"/>
</dbReference>
<comment type="caution">
    <text evidence="14">The sequence shown here is derived from an EMBL/GenBank/DDBJ whole genome shotgun (WGS) entry which is preliminary data.</text>
</comment>
<accession>A0A562ZP44</accession>
<keyword evidence="7" id="KW-0653">Protein transport</keyword>
<comment type="similarity">
    <text evidence="2">Belongs to the LolB family.</text>
</comment>
<organism evidence="14 15">
    <name type="scientific">Caenimonas sedimenti</name>
    <dbReference type="NCBI Taxonomy" id="2596921"/>
    <lineage>
        <taxon>Bacteria</taxon>
        <taxon>Pseudomonadati</taxon>
        <taxon>Pseudomonadota</taxon>
        <taxon>Betaproteobacteria</taxon>
        <taxon>Burkholderiales</taxon>
        <taxon>Comamonadaceae</taxon>
        <taxon>Caenimonas</taxon>
    </lineage>
</organism>
<dbReference type="Gene3D" id="2.50.20.10">
    <property type="entry name" value="Lipoprotein localisation LolA/LolB/LppX"/>
    <property type="match status" value="1"/>
</dbReference>
<keyword evidence="10" id="KW-0143">Chaperone</keyword>
<evidence type="ECO:0000256" key="3">
    <source>
        <dbReference type="ARBA" id="ARBA00011245"/>
    </source>
</evidence>
<evidence type="ECO:0000313" key="14">
    <source>
        <dbReference type="EMBL" id="TWO70349.1"/>
    </source>
</evidence>
<sequence>MLVRVARLAAWALALGLLLAGCATPVRQAPADPQAQVWSGRLALTVEGNQSQSFSAGFELQGRPETGQLTLFNPLGGTLAVLAWSPGAATLRSGDKVQQFESVEALAVQATGAPLPITALFDWLRGVETPVAGWQADVSQVAQGRLRAQRNAPPPVAELRVAFER</sequence>
<evidence type="ECO:0000256" key="8">
    <source>
        <dbReference type="ARBA" id="ARBA00023136"/>
    </source>
</evidence>
<dbReference type="GO" id="GO:0015031">
    <property type="term" value="P:protein transport"/>
    <property type="evidence" value="ECO:0007669"/>
    <property type="project" value="UniProtKB-KW"/>
</dbReference>
<evidence type="ECO:0000256" key="12">
    <source>
        <dbReference type="ARBA" id="ARBA00023288"/>
    </source>
</evidence>
<evidence type="ECO:0000256" key="10">
    <source>
        <dbReference type="ARBA" id="ARBA00023186"/>
    </source>
</evidence>
<evidence type="ECO:0000256" key="1">
    <source>
        <dbReference type="ARBA" id="ARBA00004459"/>
    </source>
</evidence>
<comment type="subcellular location">
    <subcellularLocation>
        <location evidence="1">Cell outer membrane</location>
        <topology evidence="1">Lipid-anchor</topology>
    </subcellularLocation>
</comment>
<evidence type="ECO:0000256" key="9">
    <source>
        <dbReference type="ARBA" id="ARBA00023139"/>
    </source>
</evidence>
<keyword evidence="9" id="KW-0564">Palmitate</keyword>
<evidence type="ECO:0000256" key="7">
    <source>
        <dbReference type="ARBA" id="ARBA00022927"/>
    </source>
</evidence>
<dbReference type="PROSITE" id="PS51257">
    <property type="entry name" value="PROKAR_LIPOPROTEIN"/>
    <property type="match status" value="1"/>
</dbReference>
<dbReference type="GO" id="GO:0009279">
    <property type="term" value="C:cell outer membrane"/>
    <property type="evidence" value="ECO:0007669"/>
    <property type="project" value="UniProtKB-SubCell"/>
</dbReference>
<evidence type="ECO:0000256" key="4">
    <source>
        <dbReference type="ARBA" id="ARBA00016202"/>
    </source>
</evidence>
<dbReference type="Proteomes" id="UP000318199">
    <property type="component" value="Unassembled WGS sequence"/>
</dbReference>
<name>A0A562ZP44_9BURK</name>
<keyword evidence="15" id="KW-1185">Reference proteome</keyword>
<dbReference type="RefSeq" id="WP_145893905.1">
    <property type="nucleotide sequence ID" value="NZ_VOBQ01000012.1"/>
</dbReference>
<keyword evidence="11" id="KW-0998">Cell outer membrane</keyword>
<dbReference type="Pfam" id="PF03550">
    <property type="entry name" value="LolB"/>
    <property type="match status" value="1"/>
</dbReference>